<evidence type="ECO:0000256" key="4">
    <source>
        <dbReference type="ARBA" id="ARBA00022692"/>
    </source>
</evidence>
<accession>A0ABU9BLZ4</accession>
<evidence type="ECO:0000259" key="11">
    <source>
        <dbReference type="Pfam" id="PF01545"/>
    </source>
</evidence>
<dbReference type="PANTHER" id="PTHR11562">
    <property type="entry name" value="CATION EFFLUX PROTEIN/ ZINC TRANSPORTER"/>
    <property type="match status" value="1"/>
</dbReference>
<dbReference type="SUPFAM" id="SSF160240">
    <property type="entry name" value="Cation efflux protein cytoplasmic domain-like"/>
    <property type="match status" value="1"/>
</dbReference>
<evidence type="ECO:0000256" key="6">
    <source>
        <dbReference type="ARBA" id="ARBA00022989"/>
    </source>
</evidence>
<dbReference type="InterPro" id="IPR027470">
    <property type="entry name" value="Cation_efflux_CTD"/>
</dbReference>
<dbReference type="SUPFAM" id="SSF161111">
    <property type="entry name" value="Cation efflux protein transmembrane domain-like"/>
    <property type="match status" value="1"/>
</dbReference>
<comment type="similarity">
    <text evidence="2">Belongs to the cation diffusion facilitator (CDF) transporter (TC 2.A.4) family. SLC30A subfamily.</text>
</comment>
<organism evidence="13 14">
    <name type="scientific">Ideonella lacteola</name>
    <dbReference type="NCBI Taxonomy" id="2984193"/>
    <lineage>
        <taxon>Bacteria</taxon>
        <taxon>Pseudomonadati</taxon>
        <taxon>Pseudomonadota</taxon>
        <taxon>Betaproteobacteria</taxon>
        <taxon>Burkholderiales</taxon>
        <taxon>Sphaerotilaceae</taxon>
        <taxon>Ideonella</taxon>
    </lineage>
</organism>
<keyword evidence="4 10" id="KW-0812">Transmembrane</keyword>
<keyword evidence="5" id="KW-0862">Zinc</keyword>
<evidence type="ECO:0000313" key="13">
    <source>
        <dbReference type="EMBL" id="MEK8029897.1"/>
    </source>
</evidence>
<feature type="region of interest" description="Disordered" evidence="9">
    <location>
        <begin position="1"/>
        <end position="75"/>
    </location>
</feature>
<evidence type="ECO:0000313" key="14">
    <source>
        <dbReference type="Proteomes" id="UP001371218"/>
    </source>
</evidence>
<feature type="transmembrane region" description="Helical" evidence="10">
    <location>
        <begin position="241"/>
        <end position="264"/>
    </location>
</feature>
<feature type="compositionally biased region" description="Basic and acidic residues" evidence="9">
    <location>
        <begin position="1"/>
        <end position="16"/>
    </location>
</feature>
<gene>
    <name evidence="13" type="ORF">AACH06_03605</name>
</gene>
<keyword evidence="5" id="KW-0864">Zinc transport</keyword>
<feature type="domain" description="Cation efflux protein transmembrane" evidence="11">
    <location>
        <begin position="83"/>
        <end position="269"/>
    </location>
</feature>
<sequence length="369" mass="39339">MPSHDHSAHDHPPGHRHEGHTHGPACGHAHAHAHKHEHEHGHHDHDDHDHGHDAHGSAHDHHGHGHHGHAHGDPHNAGRAFAVAIVLNSVFVAVEFGYGVWANSTALMADAGHNLSDVLGLALAWGAALLSRRAPSERFTFGLRGSSILAALANATLLLVACGGIGWEAVRRFAEPPAVAADVVMAVAAIGIVVNGLSAWLFAKGSEHDLNLRGAFLHLAADAAVSLGVVVGGLVMRQTGWYLVDPLISLGIVAVILWSTWGLLRESLDLALGAVPPHVDARAVRSYLASLPGVTDVHDLHIWPLSTTETALTAHLVIPEGTPGDAFFDEVDRQLEQRFKIHHCTLQLERGTSQHACRLHPQDSRGVTS</sequence>
<feature type="transmembrane region" description="Helical" evidence="10">
    <location>
        <begin position="80"/>
        <end position="101"/>
    </location>
</feature>
<name>A0ABU9BLZ4_9BURK</name>
<dbReference type="Pfam" id="PF01545">
    <property type="entry name" value="Cation_efflux"/>
    <property type="match status" value="1"/>
</dbReference>
<keyword evidence="14" id="KW-1185">Reference proteome</keyword>
<keyword evidence="7" id="KW-0406">Ion transport</keyword>
<feature type="transmembrane region" description="Helical" evidence="10">
    <location>
        <begin position="215"/>
        <end position="235"/>
    </location>
</feature>
<evidence type="ECO:0000256" key="1">
    <source>
        <dbReference type="ARBA" id="ARBA00004141"/>
    </source>
</evidence>
<protein>
    <submittedName>
        <fullName evidence="13">Cation diffusion facilitator family transporter</fullName>
    </submittedName>
</protein>
<feature type="compositionally biased region" description="Basic and acidic residues" evidence="9">
    <location>
        <begin position="36"/>
        <end position="60"/>
    </location>
</feature>
<dbReference type="NCBIfam" id="TIGR01297">
    <property type="entry name" value="CDF"/>
    <property type="match status" value="1"/>
</dbReference>
<keyword evidence="6 10" id="KW-1133">Transmembrane helix</keyword>
<dbReference type="Proteomes" id="UP001371218">
    <property type="component" value="Unassembled WGS sequence"/>
</dbReference>
<comment type="subcellular location">
    <subcellularLocation>
        <location evidence="1">Membrane</location>
        <topology evidence="1">Multi-pass membrane protein</topology>
    </subcellularLocation>
</comment>
<dbReference type="InterPro" id="IPR027469">
    <property type="entry name" value="Cation_efflux_TMD_sf"/>
</dbReference>
<dbReference type="RefSeq" id="WP_341424258.1">
    <property type="nucleotide sequence ID" value="NZ_JBBUTG010000002.1"/>
</dbReference>
<evidence type="ECO:0000256" key="10">
    <source>
        <dbReference type="SAM" id="Phobius"/>
    </source>
</evidence>
<evidence type="ECO:0000256" key="8">
    <source>
        <dbReference type="ARBA" id="ARBA00023136"/>
    </source>
</evidence>
<evidence type="ECO:0000259" key="12">
    <source>
        <dbReference type="Pfam" id="PF16916"/>
    </source>
</evidence>
<dbReference type="InterPro" id="IPR036837">
    <property type="entry name" value="Cation_efflux_CTD_sf"/>
</dbReference>
<dbReference type="InterPro" id="IPR002524">
    <property type="entry name" value="Cation_efflux"/>
</dbReference>
<feature type="domain" description="Cation efflux protein cytoplasmic" evidence="12">
    <location>
        <begin position="276"/>
        <end position="349"/>
    </location>
</feature>
<dbReference type="InterPro" id="IPR058533">
    <property type="entry name" value="Cation_efflux_TM"/>
</dbReference>
<comment type="caution">
    <text evidence="13">The sequence shown here is derived from an EMBL/GenBank/DDBJ whole genome shotgun (WGS) entry which is preliminary data.</text>
</comment>
<reference evidence="13 14" key="1">
    <citation type="submission" date="2024-04" db="EMBL/GenBank/DDBJ databases">
        <title>Novel species of the genus Ideonella isolated from streams.</title>
        <authorList>
            <person name="Lu H."/>
        </authorList>
    </citation>
    <scope>NUCLEOTIDE SEQUENCE [LARGE SCALE GENOMIC DNA]</scope>
    <source>
        <strain evidence="13 14">DXS29W</strain>
    </source>
</reference>
<dbReference type="PANTHER" id="PTHR11562:SF17">
    <property type="entry name" value="RE54080P-RELATED"/>
    <property type="match status" value="1"/>
</dbReference>
<keyword evidence="3" id="KW-0813">Transport</keyword>
<dbReference type="InterPro" id="IPR050681">
    <property type="entry name" value="CDF/SLC30A"/>
</dbReference>
<evidence type="ECO:0000256" key="9">
    <source>
        <dbReference type="SAM" id="MobiDB-lite"/>
    </source>
</evidence>
<dbReference type="Gene3D" id="1.20.1510.10">
    <property type="entry name" value="Cation efflux protein transmembrane domain"/>
    <property type="match status" value="1"/>
</dbReference>
<feature type="transmembrane region" description="Helical" evidence="10">
    <location>
        <begin position="179"/>
        <end position="203"/>
    </location>
</feature>
<proteinExistence type="inferred from homology"/>
<keyword evidence="8 10" id="KW-0472">Membrane</keyword>
<evidence type="ECO:0000256" key="7">
    <source>
        <dbReference type="ARBA" id="ARBA00023065"/>
    </source>
</evidence>
<evidence type="ECO:0000256" key="3">
    <source>
        <dbReference type="ARBA" id="ARBA00022448"/>
    </source>
</evidence>
<feature type="transmembrane region" description="Helical" evidence="10">
    <location>
        <begin position="143"/>
        <end position="167"/>
    </location>
</feature>
<evidence type="ECO:0000256" key="2">
    <source>
        <dbReference type="ARBA" id="ARBA00008873"/>
    </source>
</evidence>
<evidence type="ECO:0000256" key="5">
    <source>
        <dbReference type="ARBA" id="ARBA00022906"/>
    </source>
</evidence>
<dbReference type="Pfam" id="PF16916">
    <property type="entry name" value="ZT_dimer"/>
    <property type="match status" value="1"/>
</dbReference>
<dbReference type="EMBL" id="JBBUTG010000002">
    <property type="protein sequence ID" value="MEK8029897.1"/>
    <property type="molecule type" value="Genomic_DNA"/>
</dbReference>